<protein>
    <submittedName>
        <fullName evidence="1">Uncharacterized protein</fullName>
    </submittedName>
</protein>
<dbReference type="EMBL" id="JH817176">
    <property type="protein sequence ID" value="EKC22744.1"/>
    <property type="molecule type" value="Genomic_DNA"/>
</dbReference>
<gene>
    <name evidence="1" type="ORF">CGI_10001525</name>
</gene>
<evidence type="ECO:0000313" key="1">
    <source>
        <dbReference type="EMBL" id="EKC22744.1"/>
    </source>
</evidence>
<organism evidence="1">
    <name type="scientific">Magallana gigas</name>
    <name type="common">Pacific oyster</name>
    <name type="synonym">Crassostrea gigas</name>
    <dbReference type="NCBI Taxonomy" id="29159"/>
    <lineage>
        <taxon>Eukaryota</taxon>
        <taxon>Metazoa</taxon>
        <taxon>Spiralia</taxon>
        <taxon>Lophotrochozoa</taxon>
        <taxon>Mollusca</taxon>
        <taxon>Bivalvia</taxon>
        <taxon>Autobranchia</taxon>
        <taxon>Pteriomorphia</taxon>
        <taxon>Ostreida</taxon>
        <taxon>Ostreoidea</taxon>
        <taxon>Ostreidae</taxon>
        <taxon>Magallana</taxon>
    </lineage>
</organism>
<dbReference type="AlphaFoldDB" id="K1PUT5"/>
<sequence length="96" mass="10952">MALMNILFVFIKGWHHRVNGKAGHRGCTFYKLVPLLLHEAKLVETRVSSENLFRDVRQSSSATQKKLTEAWEQYDAGQLSTGHFLRLCATVYAPCE</sequence>
<proteinExistence type="predicted"/>
<reference evidence="1" key="1">
    <citation type="journal article" date="2012" name="Nature">
        <title>The oyster genome reveals stress adaptation and complexity of shell formation.</title>
        <authorList>
            <person name="Zhang G."/>
            <person name="Fang X."/>
            <person name="Guo X."/>
            <person name="Li L."/>
            <person name="Luo R."/>
            <person name="Xu F."/>
            <person name="Yang P."/>
            <person name="Zhang L."/>
            <person name="Wang X."/>
            <person name="Qi H."/>
            <person name="Xiong Z."/>
            <person name="Que H."/>
            <person name="Xie Y."/>
            <person name="Holland P.W."/>
            <person name="Paps J."/>
            <person name="Zhu Y."/>
            <person name="Wu F."/>
            <person name="Chen Y."/>
            <person name="Wang J."/>
            <person name="Peng C."/>
            <person name="Meng J."/>
            <person name="Yang L."/>
            <person name="Liu J."/>
            <person name="Wen B."/>
            <person name="Zhang N."/>
            <person name="Huang Z."/>
            <person name="Zhu Q."/>
            <person name="Feng Y."/>
            <person name="Mount A."/>
            <person name="Hedgecock D."/>
            <person name="Xu Z."/>
            <person name="Liu Y."/>
            <person name="Domazet-Loso T."/>
            <person name="Du Y."/>
            <person name="Sun X."/>
            <person name="Zhang S."/>
            <person name="Liu B."/>
            <person name="Cheng P."/>
            <person name="Jiang X."/>
            <person name="Li J."/>
            <person name="Fan D."/>
            <person name="Wang W."/>
            <person name="Fu W."/>
            <person name="Wang T."/>
            <person name="Wang B."/>
            <person name="Zhang J."/>
            <person name="Peng Z."/>
            <person name="Li Y."/>
            <person name="Li N."/>
            <person name="Wang J."/>
            <person name="Chen M."/>
            <person name="He Y."/>
            <person name="Tan F."/>
            <person name="Song X."/>
            <person name="Zheng Q."/>
            <person name="Huang R."/>
            <person name="Yang H."/>
            <person name="Du X."/>
            <person name="Chen L."/>
            <person name="Yang M."/>
            <person name="Gaffney P.M."/>
            <person name="Wang S."/>
            <person name="Luo L."/>
            <person name="She Z."/>
            <person name="Ming Y."/>
            <person name="Huang W."/>
            <person name="Zhang S."/>
            <person name="Huang B."/>
            <person name="Zhang Y."/>
            <person name="Qu T."/>
            <person name="Ni P."/>
            <person name="Miao G."/>
            <person name="Wang J."/>
            <person name="Wang Q."/>
            <person name="Steinberg C.E."/>
            <person name="Wang H."/>
            <person name="Li N."/>
            <person name="Qian L."/>
            <person name="Zhang G."/>
            <person name="Li Y."/>
            <person name="Yang H."/>
            <person name="Liu X."/>
            <person name="Wang J."/>
            <person name="Yin Y."/>
            <person name="Wang J."/>
        </authorList>
    </citation>
    <scope>NUCLEOTIDE SEQUENCE [LARGE SCALE GENOMIC DNA]</scope>
    <source>
        <strain evidence="1">05x7-T-G4-1.051#20</strain>
    </source>
</reference>
<name>K1PUT5_MAGGI</name>
<accession>K1PUT5</accession>
<dbReference type="InParanoid" id="K1PUT5"/>
<dbReference type="HOGENOM" id="CLU_177229_0_0_1"/>